<dbReference type="NCBIfam" id="TIGR00456">
    <property type="entry name" value="argS"/>
    <property type="match status" value="1"/>
</dbReference>
<comment type="catalytic activity">
    <reaction evidence="8 9">
        <text>tRNA(Arg) + L-arginine + ATP = L-arginyl-tRNA(Arg) + AMP + diphosphate</text>
        <dbReference type="Rhea" id="RHEA:20301"/>
        <dbReference type="Rhea" id="RHEA-COMP:9658"/>
        <dbReference type="Rhea" id="RHEA-COMP:9673"/>
        <dbReference type="ChEBI" id="CHEBI:30616"/>
        <dbReference type="ChEBI" id="CHEBI:32682"/>
        <dbReference type="ChEBI" id="CHEBI:33019"/>
        <dbReference type="ChEBI" id="CHEBI:78442"/>
        <dbReference type="ChEBI" id="CHEBI:78513"/>
        <dbReference type="ChEBI" id="CHEBI:456215"/>
        <dbReference type="EC" id="6.1.1.19"/>
    </reaction>
</comment>
<evidence type="ECO:0000256" key="8">
    <source>
        <dbReference type="ARBA" id="ARBA00049339"/>
    </source>
</evidence>
<dbReference type="AlphaFoldDB" id="A0A9D1ED21"/>
<evidence type="ECO:0000256" key="4">
    <source>
        <dbReference type="ARBA" id="ARBA00022741"/>
    </source>
</evidence>
<keyword evidence="3 9" id="KW-0436">Ligase</keyword>
<dbReference type="SUPFAM" id="SSF55190">
    <property type="entry name" value="Arginyl-tRNA synthetase (ArgRS), N-terminal 'additional' domain"/>
    <property type="match status" value="1"/>
</dbReference>
<reference evidence="13" key="2">
    <citation type="journal article" date="2021" name="PeerJ">
        <title>Extensive microbial diversity within the chicken gut microbiome revealed by metagenomics and culture.</title>
        <authorList>
            <person name="Gilroy R."/>
            <person name="Ravi A."/>
            <person name="Getino M."/>
            <person name="Pursley I."/>
            <person name="Horton D.L."/>
            <person name="Alikhan N.F."/>
            <person name="Baker D."/>
            <person name="Gharbi K."/>
            <person name="Hall N."/>
            <person name="Watson M."/>
            <person name="Adriaenssens E.M."/>
            <person name="Foster-Nyarko E."/>
            <person name="Jarju S."/>
            <person name="Secka A."/>
            <person name="Antonio M."/>
            <person name="Oren A."/>
            <person name="Chaudhuri R.R."/>
            <person name="La Ragione R."/>
            <person name="Hildebrand F."/>
            <person name="Pallen M.J."/>
        </authorList>
    </citation>
    <scope>NUCLEOTIDE SEQUENCE</scope>
    <source>
        <strain evidence="13">ChiW13-3771</strain>
    </source>
</reference>
<keyword evidence="2 9" id="KW-0963">Cytoplasm</keyword>
<keyword evidence="6 9" id="KW-0648">Protein biosynthesis</keyword>
<dbReference type="Pfam" id="PF05746">
    <property type="entry name" value="DALR_1"/>
    <property type="match status" value="1"/>
</dbReference>
<dbReference type="InterPro" id="IPR001278">
    <property type="entry name" value="Arg-tRNA-ligase"/>
</dbReference>
<dbReference type="GO" id="GO:0005524">
    <property type="term" value="F:ATP binding"/>
    <property type="evidence" value="ECO:0007669"/>
    <property type="project" value="UniProtKB-UniRule"/>
</dbReference>
<dbReference type="Proteomes" id="UP000824201">
    <property type="component" value="Unassembled WGS sequence"/>
</dbReference>
<dbReference type="GO" id="GO:0004814">
    <property type="term" value="F:arginine-tRNA ligase activity"/>
    <property type="evidence" value="ECO:0007669"/>
    <property type="project" value="UniProtKB-UniRule"/>
</dbReference>
<evidence type="ECO:0000259" key="12">
    <source>
        <dbReference type="SMART" id="SM01016"/>
    </source>
</evidence>
<dbReference type="PANTHER" id="PTHR11956">
    <property type="entry name" value="ARGINYL-TRNA SYNTHETASE"/>
    <property type="match status" value="1"/>
</dbReference>
<dbReference type="FunFam" id="3.40.50.620:FF:000116">
    <property type="entry name" value="Arginine--tRNA ligase"/>
    <property type="match status" value="1"/>
</dbReference>
<dbReference type="SMART" id="SM01016">
    <property type="entry name" value="Arg_tRNA_synt_N"/>
    <property type="match status" value="1"/>
</dbReference>
<dbReference type="Gene3D" id="3.40.50.620">
    <property type="entry name" value="HUPs"/>
    <property type="match status" value="1"/>
</dbReference>
<evidence type="ECO:0000256" key="5">
    <source>
        <dbReference type="ARBA" id="ARBA00022840"/>
    </source>
</evidence>
<dbReference type="Pfam" id="PF00750">
    <property type="entry name" value="tRNA-synt_1d"/>
    <property type="match status" value="1"/>
</dbReference>
<dbReference type="GO" id="GO:0005737">
    <property type="term" value="C:cytoplasm"/>
    <property type="evidence" value="ECO:0007669"/>
    <property type="project" value="UniProtKB-SubCell"/>
</dbReference>
<dbReference type="EMBL" id="DVHN01000046">
    <property type="protein sequence ID" value="HIR88117.1"/>
    <property type="molecule type" value="Genomic_DNA"/>
</dbReference>
<comment type="subunit">
    <text evidence="9">Monomer.</text>
</comment>
<reference evidence="13" key="1">
    <citation type="submission" date="2020-10" db="EMBL/GenBank/DDBJ databases">
        <authorList>
            <person name="Gilroy R."/>
        </authorList>
    </citation>
    <scope>NUCLEOTIDE SEQUENCE</scope>
    <source>
        <strain evidence="13">ChiW13-3771</strain>
    </source>
</reference>
<comment type="caution">
    <text evidence="13">The sequence shown here is derived from an EMBL/GenBank/DDBJ whole genome shotgun (WGS) entry which is preliminary data.</text>
</comment>
<dbReference type="InterPro" id="IPR001412">
    <property type="entry name" value="aa-tRNA-synth_I_CS"/>
</dbReference>
<accession>A0A9D1ED21</accession>
<dbReference type="Gene3D" id="1.10.730.10">
    <property type="entry name" value="Isoleucyl-tRNA Synthetase, Domain 1"/>
    <property type="match status" value="1"/>
</dbReference>
<evidence type="ECO:0000256" key="2">
    <source>
        <dbReference type="ARBA" id="ARBA00022490"/>
    </source>
</evidence>
<keyword evidence="4 9" id="KW-0547">Nucleotide-binding</keyword>
<dbReference type="SUPFAM" id="SSF52374">
    <property type="entry name" value="Nucleotidylyl transferase"/>
    <property type="match status" value="1"/>
</dbReference>
<keyword evidence="7 9" id="KW-0030">Aminoacyl-tRNA synthetase</keyword>
<proteinExistence type="inferred from homology"/>
<dbReference type="PROSITE" id="PS00178">
    <property type="entry name" value="AA_TRNA_LIGASE_I"/>
    <property type="match status" value="1"/>
</dbReference>
<sequence>MRKLIDLITDKVSEAFEKAGYDASYGKVSDSNRPDLCEYQCNGAMAGAKRYHKAPIMIANDVVTYLQEDDMFEEVNAVKPGFINIKLSGDFVTDYLKQMREADKFGLEAPETVETIIIDYGGPNVAKPLHVGHLRSAIIGESIKRMNRYQGHHVIGDVHLGDWGLQMGLIIEELKERKPDLCYFDENYTGEYPKEAPFTISELEEIYPCASAKSKVDESFAQKAHEATFQLQNGARGYKALWNHIMNVSVTDLKKNYKNLNVEFDLWKTESDAQPYIPDMIEMMKEKGLAYRSEGALVVDVKEENDTKEVPPCILVKSDGATLYSTTDLATIVERMKLFHPTEIIYVVDKRQEMHFTQVFRCSRKAGTVEEDTKLKFLGFGTMNGKDGKPFKTRDGGVMRLETLIAEINQAVYEKIMENRAISEEEARETAKVIGLAAIKYGDLSNQASKDYVFDVDRFTSFEGNTGPYILYTIVRIKSIVKKYNELNGEKELFRLLPPVSVSEKKLMLELTKLNEVLEQSIAELAPHKICAYIYDLANQFNSFYHETKILSEENKQKQEGYIALILLTQQILETCIDLLGFDAPERM</sequence>
<dbReference type="InterPro" id="IPR009080">
    <property type="entry name" value="tRNAsynth_Ia_anticodon-bd"/>
</dbReference>
<evidence type="ECO:0000259" key="11">
    <source>
        <dbReference type="SMART" id="SM00836"/>
    </source>
</evidence>
<evidence type="ECO:0000256" key="10">
    <source>
        <dbReference type="RuleBase" id="RU363038"/>
    </source>
</evidence>
<protein>
    <recommendedName>
        <fullName evidence="9">Arginine--tRNA ligase</fullName>
        <ecNumber evidence="9">6.1.1.19</ecNumber>
    </recommendedName>
    <alternativeName>
        <fullName evidence="9">Arginyl-tRNA synthetase</fullName>
        <shortName evidence="9">ArgRS</shortName>
    </alternativeName>
</protein>
<dbReference type="EC" id="6.1.1.19" evidence="9"/>
<evidence type="ECO:0000313" key="14">
    <source>
        <dbReference type="Proteomes" id="UP000824201"/>
    </source>
</evidence>
<dbReference type="InterPro" id="IPR008909">
    <property type="entry name" value="DALR_anticod-bd"/>
</dbReference>
<dbReference type="InterPro" id="IPR014729">
    <property type="entry name" value="Rossmann-like_a/b/a_fold"/>
</dbReference>
<feature type="domain" description="DALR anticodon binding" evidence="11">
    <location>
        <begin position="470"/>
        <end position="588"/>
    </location>
</feature>
<comment type="similarity">
    <text evidence="1 9 10">Belongs to the class-I aminoacyl-tRNA synthetase family.</text>
</comment>
<dbReference type="SUPFAM" id="SSF47323">
    <property type="entry name" value="Anticodon-binding domain of a subclass of class I aminoacyl-tRNA synthetases"/>
    <property type="match status" value="1"/>
</dbReference>
<organism evidence="13 14">
    <name type="scientific">Candidatus Fimimorpha faecalis</name>
    <dbReference type="NCBI Taxonomy" id="2840824"/>
    <lineage>
        <taxon>Bacteria</taxon>
        <taxon>Bacillati</taxon>
        <taxon>Bacillota</taxon>
        <taxon>Clostridia</taxon>
        <taxon>Eubacteriales</taxon>
        <taxon>Candidatus Fimimorpha</taxon>
    </lineage>
</organism>
<dbReference type="PRINTS" id="PR01038">
    <property type="entry name" value="TRNASYNTHARG"/>
</dbReference>
<keyword evidence="5 9" id="KW-0067">ATP-binding</keyword>
<dbReference type="InterPro" id="IPR035684">
    <property type="entry name" value="ArgRS_core"/>
</dbReference>
<dbReference type="InterPro" id="IPR005148">
    <property type="entry name" value="Arg-tRNA-synth_N"/>
</dbReference>
<evidence type="ECO:0000313" key="13">
    <source>
        <dbReference type="EMBL" id="HIR88117.1"/>
    </source>
</evidence>
<dbReference type="SMART" id="SM00836">
    <property type="entry name" value="DALR_1"/>
    <property type="match status" value="1"/>
</dbReference>
<dbReference type="PANTHER" id="PTHR11956:SF5">
    <property type="entry name" value="ARGININE--TRNA LIGASE, CYTOPLASMIC"/>
    <property type="match status" value="1"/>
</dbReference>
<feature type="domain" description="Arginyl tRNA synthetase N-terminal" evidence="12">
    <location>
        <begin position="2"/>
        <end position="87"/>
    </location>
</feature>
<evidence type="ECO:0000256" key="9">
    <source>
        <dbReference type="HAMAP-Rule" id="MF_00123"/>
    </source>
</evidence>
<evidence type="ECO:0000256" key="6">
    <source>
        <dbReference type="ARBA" id="ARBA00022917"/>
    </source>
</evidence>
<evidence type="ECO:0000256" key="7">
    <source>
        <dbReference type="ARBA" id="ARBA00023146"/>
    </source>
</evidence>
<dbReference type="GO" id="GO:0006420">
    <property type="term" value="P:arginyl-tRNA aminoacylation"/>
    <property type="evidence" value="ECO:0007669"/>
    <property type="project" value="UniProtKB-UniRule"/>
</dbReference>
<dbReference type="CDD" id="cd00671">
    <property type="entry name" value="ArgRS_core"/>
    <property type="match status" value="1"/>
</dbReference>
<name>A0A9D1ED21_9FIRM</name>
<dbReference type="Gene3D" id="3.30.1360.70">
    <property type="entry name" value="Arginyl tRNA synthetase N-terminal domain"/>
    <property type="match status" value="1"/>
</dbReference>
<evidence type="ECO:0000256" key="3">
    <source>
        <dbReference type="ARBA" id="ARBA00022598"/>
    </source>
</evidence>
<dbReference type="Pfam" id="PF03485">
    <property type="entry name" value="Arg_tRNA_synt_N"/>
    <property type="match status" value="1"/>
</dbReference>
<feature type="short sequence motif" description="'HIGH' region" evidence="9">
    <location>
        <begin position="123"/>
        <end position="133"/>
    </location>
</feature>
<evidence type="ECO:0000256" key="1">
    <source>
        <dbReference type="ARBA" id="ARBA00005594"/>
    </source>
</evidence>
<comment type="subcellular location">
    <subcellularLocation>
        <location evidence="9">Cytoplasm</location>
    </subcellularLocation>
</comment>
<dbReference type="InterPro" id="IPR036695">
    <property type="entry name" value="Arg-tRNA-synth_N_sf"/>
</dbReference>
<gene>
    <name evidence="9 13" type="primary">argS</name>
    <name evidence="13" type="ORF">IAC96_04120</name>
</gene>
<dbReference type="HAMAP" id="MF_00123">
    <property type="entry name" value="Arg_tRNA_synth"/>
    <property type="match status" value="1"/>
</dbReference>